<keyword evidence="1" id="KW-1133">Transmembrane helix</keyword>
<proteinExistence type="predicted"/>
<dbReference type="Proteomes" id="UP000094455">
    <property type="component" value="Unassembled WGS sequence"/>
</dbReference>
<evidence type="ECO:0000313" key="2">
    <source>
        <dbReference type="EMBL" id="ODQ49272.1"/>
    </source>
</evidence>
<dbReference type="GeneID" id="30177193"/>
<accession>A0A1E3NT71</accession>
<dbReference type="AlphaFoldDB" id="A0A1E3NT71"/>
<keyword evidence="1" id="KW-0812">Transmembrane</keyword>
<dbReference type="RefSeq" id="XP_019020385.1">
    <property type="nucleotide sequence ID" value="XM_019160506.1"/>
</dbReference>
<reference evidence="2 3" key="1">
    <citation type="journal article" date="2016" name="Proc. Natl. Acad. Sci. U.S.A.">
        <title>Comparative genomics of biotechnologically important yeasts.</title>
        <authorList>
            <person name="Riley R."/>
            <person name="Haridas S."/>
            <person name="Wolfe K.H."/>
            <person name="Lopes M.R."/>
            <person name="Hittinger C.T."/>
            <person name="Goeker M."/>
            <person name="Salamov A.A."/>
            <person name="Wisecaver J.H."/>
            <person name="Long T.M."/>
            <person name="Calvey C.H."/>
            <person name="Aerts A.L."/>
            <person name="Barry K.W."/>
            <person name="Choi C."/>
            <person name="Clum A."/>
            <person name="Coughlan A.Y."/>
            <person name="Deshpande S."/>
            <person name="Douglass A.P."/>
            <person name="Hanson S.J."/>
            <person name="Klenk H.-P."/>
            <person name="LaButti K.M."/>
            <person name="Lapidus A."/>
            <person name="Lindquist E.A."/>
            <person name="Lipzen A.M."/>
            <person name="Meier-Kolthoff J.P."/>
            <person name="Ohm R.A."/>
            <person name="Otillar R.P."/>
            <person name="Pangilinan J.L."/>
            <person name="Peng Y."/>
            <person name="Rokas A."/>
            <person name="Rosa C.A."/>
            <person name="Scheuner C."/>
            <person name="Sibirny A.A."/>
            <person name="Slot J.C."/>
            <person name="Stielow J.B."/>
            <person name="Sun H."/>
            <person name="Kurtzman C.P."/>
            <person name="Blackwell M."/>
            <person name="Grigoriev I.V."/>
            <person name="Jeffries T.W."/>
        </authorList>
    </citation>
    <scope>NUCLEOTIDE SEQUENCE [LARGE SCALE GENOMIC DNA]</scope>
    <source>
        <strain evidence="2 3">NRRL Y-2026</strain>
    </source>
</reference>
<feature type="transmembrane region" description="Helical" evidence="1">
    <location>
        <begin position="12"/>
        <end position="28"/>
    </location>
</feature>
<evidence type="ECO:0000256" key="1">
    <source>
        <dbReference type="SAM" id="Phobius"/>
    </source>
</evidence>
<protein>
    <submittedName>
        <fullName evidence="2">Uncharacterized protein</fullName>
    </submittedName>
</protein>
<name>A0A1E3NT71_9ASCO</name>
<gene>
    <name evidence="2" type="ORF">PICMEDRAFT_14741</name>
</gene>
<evidence type="ECO:0000313" key="3">
    <source>
        <dbReference type="Proteomes" id="UP000094455"/>
    </source>
</evidence>
<dbReference type="EMBL" id="KV454001">
    <property type="protein sequence ID" value="ODQ49272.1"/>
    <property type="molecule type" value="Genomic_DNA"/>
</dbReference>
<keyword evidence="3" id="KW-1185">Reference proteome</keyword>
<sequence length="81" mass="9063">MSQKTVGGRFNVMSFGLIGGFLIGLYLVKDYQIIKYSPPNPENFDENGNWKESSFIKVRLSDKVAPLEKKTSTEGSSSEQK</sequence>
<organism evidence="2 3">
    <name type="scientific">Pichia membranifaciens NRRL Y-2026</name>
    <dbReference type="NCBI Taxonomy" id="763406"/>
    <lineage>
        <taxon>Eukaryota</taxon>
        <taxon>Fungi</taxon>
        <taxon>Dikarya</taxon>
        <taxon>Ascomycota</taxon>
        <taxon>Saccharomycotina</taxon>
        <taxon>Pichiomycetes</taxon>
        <taxon>Pichiales</taxon>
        <taxon>Pichiaceae</taxon>
        <taxon>Pichia</taxon>
    </lineage>
</organism>
<dbReference type="OrthoDB" id="21678at2759"/>
<keyword evidence="1" id="KW-0472">Membrane</keyword>